<evidence type="ECO:0000256" key="4">
    <source>
        <dbReference type="ARBA" id="ARBA00022692"/>
    </source>
</evidence>
<evidence type="ECO:0000256" key="3">
    <source>
        <dbReference type="ARBA" id="ARBA00022679"/>
    </source>
</evidence>
<gene>
    <name evidence="8" type="ORF">KQI88_14075</name>
</gene>
<feature type="transmembrane region" description="Helical" evidence="7">
    <location>
        <begin position="68"/>
        <end position="91"/>
    </location>
</feature>
<organism evidence="8 9">
    <name type="scientific">Alkaliphilus flagellatus</name>
    <dbReference type="NCBI Taxonomy" id="2841507"/>
    <lineage>
        <taxon>Bacteria</taxon>
        <taxon>Bacillati</taxon>
        <taxon>Bacillota</taxon>
        <taxon>Clostridia</taxon>
        <taxon>Peptostreptococcales</taxon>
        <taxon>Natronincolaceae</taxon>
        <taxon>Alkaliphilus</taxon>
    </lineage>
</organism>
<accession>A0ABS6G4Y1</accession>
<evidence type="ECO:0000313" key="8">
    <source>
        <dbReference type="EMBL" id="MBU5677547.1"/>
    </source>
</evidence>
<comment type="caution">
    <text evidence="8">The sequence shown here is derived from an EMBL/GenBank/DDBJ whole genome shotgun (WGS) entry which is preliminary data.</text>
</comment>
<keyword evidence="6 7" id="KW-0472">Membrane</keyword>
<dbReference type="PANTHER" id="PTHR22926">
    <property type="entry name" value="PHOSPHO-N-ACETYLMURAMOYL-PENTAPEPTIDE-TRANSFERASE"/>
    <property type="match status" value="1"/>
</dbReference>
<feature type="transmembrane region" description="Helical" evidence="7">
    <location>
        <begin position="6"/>
        <end position="27"/>
    </location>
</feature>
<keyword evidence="2" id="KW-1003">Cell membrane</keyword>
<evidence type="ECO:0000256" key="6">
    <source>
        <dbReference type="ARBA" id="ARBA00023136"/>
    </source>
</evidence>
<dbReference type="InterPro" id="IPR000715">
    <property type="entry name" value="Glycosyl_transferase_4"/>
</dbReference>
<feature type="transmembrane region" description="Helical" evidence="7">
    <location>
        <begin position="39"/>
        <end position="62"/>
    </location>
</feature>
<dbReference type="Proteomes" id="UP000779508">
    <property type="component" value="Unassembled WGS sequence"/>
</dbReference>
<evidence type="ECO:0000256" key="5">
    <source>
        <dbReference type="ARBA" id="ARBA00022989"/>
    </source>
</evidence>
<proteinExistence type="predicted"/>
<evidence type="ECO:0000256" key="1">
    <source>
        <dbReference type="ARBA" id="ARBA00004651"/>
    </source>
</evidence>
<protein>
    <submittedName>
        <fullName evidence="8">Glycosyltransferase</fullName>
    </submittedName>
</protein>
<feature type="transmembrane region" description="Helical" evidence="7">
    <location>
        <begin position="112"/>
        <end position="134"/>
    </location>
</feature>
<keyword evidence="3" id="KW-0808">Transferase</keyword>
<keyword evidence="5 7" id="KW-1133">Transmembrane helix</keyword>
<dbReference type="RefSeq" id="WP_216418369.1">
    <property type="nucleotide sequence ID" value="NZ_JAHLQK010000005.1"/>
</dbReference>
<reference evidence="8 9" key="1">
    <citation type="submission" date="2021-06" db="EMBL/GenBank/DDBJ databases">
        <authorList>
            <person name="Sun Q."/>
            <person name="Li D."/>
        </authorList>
    </citation>
    <scope>NUCLEOTIDE SEQUENCE [LARGE SCALE GENOMIC DNA]</scope>
    <source>
        <strain evidence="8 9">MSJ-5</strain>
    </source>
</reference>
<feature type="transmembrane region" description="Helical" evidence="7">
    <location>
        <begin position="169"/>
        <end position="199"/>
    </location>
</feature>
<evidence type="ECO:0000256" key="2">
    <source>
        <dbReference type="ARBA" id="ARBA00022475"/>
    </source>
</evidence>
<dbReference type="PANTHER" id="PTHR22926:SF3">
    <property type="entry name" value="UNDECAPRENYL-PHOSPHATE ALPHA-N-ACETYLGLUCOSAMINYL 1-PHOSPHATE TRANSFERASE"/>
    <property type="match status" value="1"/>
</dbReference>
<evidence type="ECO:0000256" key="7">
    <source>
        <dbReference type="SAM" id="Phobius"/>
    </source>
</evidence>
<keyword evidence="9" id="KW-1185">Reference proteome</keyword>
<comment type="subcellular location">
    <subcellularLocation>
        <location evidence="1">Cell membrane</location>
        <topology evidence="1">Multi-pass membrane protein</topology>
    </subcellularLocation>
</comment>
<feature type="transmembrane region" description="Helical" evidence="7">
    <location>
        <begin position="140"/>
        <end position="157"/>
    </location>
</feature>
<keyword evidence="4 7" id="KW-0812">Transmembrane</keyword>
<dbReference type="Pfam" id="PF00953">
    <property type="entry name" value="Glycos_transf_4"/>
    <property type="match status" value="1"/>
</dbReference>
<evidence type="ECO:0000313" key="9">
    <source>
        <dbReference type="Proteomes" id="UP000779508"/>
    </source>
</evidence>
<name>A0ABS6G4Y1_9FIRM</name>
<dbReference type="EMBL" id="JAHLQK010000005">
    <property type="protein sequence ID" value="MBU5677547.1"/>
    <property type="molecule type" value="Genomic_DNA"/>
</dbReference>
<sequence length="272" mass="29666">MEIIIFIISLLTTLVIIPFVKEMLLTANITGSNYKGHKIPVGMGITFVPVVIINGILFNYFIGNNANMQQLLLVFLIGIMTMAVIGLIDDLMGNRDTLGFKGHIKSLLKGKLTTGGLKAIVGGLISILIGSLFSFHIIEIVVNSLIIALFTNLINLLDLRPGRAIKGFLTIAILFIIIGLSKETRIILGSIIAYAIGYFPQDIKAKSMMGDIGSNTLGITLGIVAVISYTMTVKYIILALLVLIHIIAEKYSITEIIKKNSILNFLDELGRY</sequence>
<feature type="transmembrane region" description="Helical" evidence="7">
    <location>
        <begin position="219"/>
        <end position="248"/>
    </location>
</feature>